<keyword evidence="1" id="KW-0479">Metal-binding</keyword>
<organism evidence="8 9">
    <name type="scientific">Podospora comata</name>
    <dbReference type="NCBI Taxonomy" id="48703"/>
    <lineage>
        <taxon>Eukaryota</taxon>
        <taxon>Fungi</taxon>
        <taxon>Dikarya</taxon>
        <taxon>Ascomycota</taxon>
        <taxon>Pezizomycotina</taxon>
        <taxon>Sordariomycetes</taxon>
        <taxon>Sordariomycetidae</taxon>
        <taxon>Sordariales</taxon>
        <taxon>Podosporaceae</taxon>
        <taxon>Podospora</taxon>
    </lineage>
</organism>
<feature type="compositionally biased region" description="Polar residues" evidence="5">
    <location>
        <begin position="124"/>
        <end position="135"/>
    </location>
</feature>
<keyword evidence="2 4" id="KW-0863">Zinc-finger</keyword>
<keyword evidence="6" id="KW-0732">Signal</keyword>
<dbReference type="PROSITE" id="PS50114">
    <property type="entry name" value="GATA_ZN_FINGER_2"/>
    <property type="match status" value="1"/>
</dbReference>
<evidence type="ECO:0000256" key="4">
    <source>
        <dbReference type="PROSITE-ProRule" id="PRU00094"/>
    </source>
</evidence>
<sequence length="314" mass="34613">MPVVLVTLAGSISRLCGLIPVNFATPSLPPWSTQKSCHDIQPKSTIYGGRLGIHNLSSTSHIHYNTFCHRVVGTALNIPMASAFELDGPVFHTAPTHELPIRASSLLEEETGADRRAHGHNLHTHSPTSTSRLSDDSSALSIATEISHDQSFSYGMEKGFWRIRQGAQELLRFAELYSQHRASQMTPADDSFVLHTLPKQIDLVSMTQLSWGLLHAVGDINVHSRKASETLEWMHEDDKPSNAKRRKRSRRRDSDISMTACKKCGAVDSPRWRAGPAGPATLCNVCGLLYAKRSRRHGSGSESQSAARCHLHDV</sequence>
<dbReference type="Proteomes" id="UP000280685">
    <property type="component" value="Chromosome 1"/>
</dbReference>
<dbReference type="CDD" id="cd00202">
    <property type="entry name" value="ZnF_GATA"/>
    <property type="match status" value="1"/>
</dbReference>
<evidence type="ECO:0000256" key="6">
    <source>
        <dbReference type="SAM" id="SignalP"/>
    </source>
</evidence>
<evidence type="ECO:0000256" key="1">
    <source>
        <dbReference type="ARBA" id="ARBA00022723"/>
    </source>
</evidence>
<evidence type="ECO:0000256" key="2">
    <source>
        <dbReference type="ARBA" id="ARBA00022771"/>
    </source>
</evidence>
<evidence type="ECO:0000313" key="9">
    <source>
        <dbReference type="Proteomes" id="UP000280685"/>
    </source>
</evidence>
<name>A0ABY6RYI1_PODCO</name>
<feature type="region of interest" description="Disordered" evidence="5">
    <location>
        <begin position="233"/>
        <end position="254"/>
    </location>
</feature>
<accession>A0ABY6RYI1</accession>
<feature type="domain" description="GATA-type" evidence="7">
    <location>
        <begin position="261"/>
        <end position="290"/>
    </location>
</feature>
<dbReference type="Pfam" id="PF00320">
    <property type="entry name" value="GATA"/>
    <property type="match status" value="1"/>
</dbReference>
<proteinExistence type="predicted"/>
<dbReference type="SMART" id="SM00401">
    <property type="entry name" value="ZnF_GATA"/>
    <property type="match status" value="1"/>
</dbReference>
<evidence type="ECO:0000256" key="3">
    <source>
        <dbReference type="ARBA" id="ARBA00022833"/>
    </source>
</evidence>
<dbReference type="InterPro" id="IPR051140">
    <property type="entry name" value="GATA_TF"/>
</dbReference>
<protein>
    <recommendedName>
        <fullName evidence="7">GATA-type domain-containing protein</fullName>
    </recommendedName>
</protein>
<feature type="compositionally biased region" description="Basic residues" evidence="5">
    <location>
        <begin position="242"/>
        <end position="251"/>
    </location>
</feature>
<dbReference type="SUPFAM" id="SSF57716">
    <property type="entry name" value="Glucocorticoid receptor-like (DNA-binding domain)"/>
    <property type="match status" value="1"/>
</dbReference>
<keyword evidence="9" id="KW-1185">Reference proteome</keyword>
<feature type="signal peptide" evidence="6">
    <location>
        <begin position="1"/>
        <end position="17"/>
    </location>
</feature>
<gene>
    <name evidence="8" type="ORF">PODCO_118400</name>
</gene>
<dbReference type="PANTHER" id="PTHR45658">
    <property type="entry name" value="GATA TRANSCRIPTION FACTOR"/>
    <property type="match status" value="1"/>
</dbReference>
<keyword evidence="3" id="KW-0862">Zinc</keyword>
<evidence type="ECO:0000256" key="5">
    <source>
        <dbReference type="SAM" id="MobiDB-lite"/>
    </source>
</evidence>
<reference evidence="8" key="1">
    <citation type="submission" date="2018-02" db="EMBL/GenBank/DDBJ databases">
        <authorList>
            <person name="Silar P."/>
        </authorList>
    </citation>
    <scope>NUCLEOTIDE SEQUENCE [LARGE SCALE GENOMIC DNA]</scope>
    <source>
        <strain evidence="8">T</strain>
    </source>
</reference>
<evidence type="ECO:0000313" key="8">
    <source>
        <dbReference type="EMBL" id="VBB73413.1"/>
    </source>
</evidence>
<dbReference type="Gene3D" id="3.30.50.10">
    <property type="entry name" value="Erythroid Transcription Factor GATA-1, subunit A"/>
    <property type="match status" value="1"/>
</dbReference>
<dbReference type="EMBL" id="LR026964">
    <property type="protein sequence ID" value="VBB73413.1"/>
    <property type="molecule type" value="Genomic_DNA"/>
</dbReference>
<dbReference type="InterPro" id="IPR013088">
    <property type="entry name" value="Znf_NHR/GATA"/>
</dbReference>
<dbReference type="InterPro" id="IPR000679">
    <property type="entry name" value="Znf_GATA"/>
</dbReference>
<feature type="chain" id="PRO_5045622536" description="GATA-type domain-containing protein" evidence="6">
    <location>
        <begin position="18"/>
        <end position="314"/>
    </location>
</feature>
<feature type="region of interest" description="Disordered" evidence="5">
    <location>
        <begin position="111"/>
        <end position="135"/>
    </location>
</feature>
<evidence type="ECO:0000259" key="7">
    <source>
        <dbReference type="PROSITE" id="PS50114"/>
    </source>
</evidence>